<evidence type="ECO:0000313" key="1">
    <source>
        <dbReference type="EMBL" id="RNL87876.1"/>
    </source>
</evidence>
<sequence>MKKESIYLLLLIICMVSCVENPNVTEEVYLENPNSVRSWVVGLKRRLAVTTNSVNVNVAITSDNYFNNYSQYSKVFDVPQIDYFDLDVNSLQADVQALREMAVYGLDKIIPADASSTPEDEAFMFFCQAYANILGGELFTGLPEGHLGEVRTPEETLNRALQNLDDALNLESDAEKIAMYHLLKGRVYYNLGEAALAIEEVQASLSSPSLLYQIEFDGQNGVRNEMQNAVFDALPNRLAPLPRLDFLDPKYYSVGTPEADQKPVALAKAEEAYLILAEALLSQQNNAGAKEALRSLLSLVSERPVILVDDSGETRNGGNRDDYPLTAVPVRFDSAGPYREGFVLDRQAGDIRVHTISGTSVTEEDIAAATTTDELLYQIYLLRQEIFIGEGRRLTDLGIRYPVSQTEQDNNPNVPDSYTVAQIPSFIPGSGGLDNFTADAAGKITVTTDMNKVIVENKTSAEVIPFF</sequence>
<accession>A0A3N0EIY8</accession>
<organism evidence="1 2">
    <name type="scientific">Sinomicrobium pectinilyticum</name>
    <dbReference type="NCBI Taxonomy" id="1084421"/>
    <lineage>
        <taxon>Bacteria</taxon>
        <taxon>Pseudomonadati</taxon>
        <taxon>Bacteroidota</taxon>
        <taxon>Flavobacteriia</taxon>
        <taxon>Flavobacteriales</taxon>
        <taxon>Flavobacteriaceae</taxon>
        <taxon>Sinomicrobium</taxon>
    </lineage>
</organism>
<dbReference type="OrthoDB" id="1490855at2"/>
<comment type="caution">
    <text evidence="1">The sequence shown here is derived from an EMBL/GenBank/DDBJ whole genome shotgun (WGS) entry which is preliminary data.</text>
</comment>
<name>A0A3N0EIY8_SINP1</name>
<keyword evidence="2" id="KW-1185">Reference proteome</keyword>
<dbReference type="Gene3D" id="1.25.40.390">
    <property type="match status" value="1"/>
</dbReference>
<dbReference type="Proteomes" id="UP000267469">
    <property type="component" value="Unassembled WGS sequence"/>
</dbReference>
<dbReference type="InterPro" id="IPR011990">
    <property type="entry name" value="TPR-like_helical_dom_sf"/>
</dbReference>
<gene>
    <name evidence="1" type="ORF">ED312_09625</name>
</gene>
<reference evidence="1 2" key="1">
    <citation type="submission" date="2018-10" db="EMBL/GenBank/DDBJ databases">
        <title>Sinomicrobium pectinilyticum sp. nov., a pectinase-producing bacterium isolated from alkaline and saline soil, and emended description of the genus Sinomicrobium.</title>
        <authorList>
            <person name="Cheng B."/>
            <person name="Li C."/>
            <person name="Lai Q."/>
            <person name="Du M."/>
            <person name="Shao Z."/>
            <person name="Xu P."/>
            <person name="Yang C."/>
        </authorList>
    </citation>
    <scope>NUCLEOTIDE SEQUENCE [LARGE SCALE GENOMIC DNA]</scope>
    <source>
        <strain evidence="1 2">5DNS001</strain>
    </source>
</reference>
<dbReference type="SUPFAM" id="SSF48452">
    <property type="entry name" value="TPR-like"/>
    <property type="match status" value="1"/>
</dbReference>
<dbReference type="RefSeq" id="WP_123215792.1">
    <property type="nucleotide sequence ID" value="NZ_RJTM01000068.1"/>
</dbReference>
<protein>
    <submittedName>
        <fullName evidence="1">Tetratricopeptide repeat protein</fullName>
    </submittedName>
</protein>
<evidence type="ECO:0000313" key="2">
    <source>
        <dbReference type="Proteomes" id="UP000267469"/>
    </source>
</evidence>
<dbReference type="EMBL" id="RJTM01000068">
    <property type="protein sequence ID" value="RNL87876.1"/>
    <property type="molecule type" value="Genomic_DNA"/>
</dbReference>
<proteinExistence type="predicted"/>
<dbReference type="AlphaFoldDB" id="A0A3N0EIY8"/>